<proteinExistence type="predicted"/>
<accession>A0A4Y2HNF1</accession>
<sequence>MGHITLESRSSLDISYIIYRYITTASLDDFSNLFVLRCDGTAVNTGVFNGVICRLELKLQRAMQWIICLHDFNELPLYLPTIAPVAIIPRVHRRQVFWSLVSPRRHWTKPENMREASTCCF</sequence>
<name>A0A4Y2HNF1_ARAVE</name>
<comment type="caution">
    <text evidence="1">The sequence shown here is derived from an EMBL/GenBank/DDBJ whole genome shotgun (WGS) entry which is preliminary data.</text>
</comment>
<evidence type="ECO:0000313" key="2">
    <source>
        <dbReference type="Proteomes" id="UP000499080"/>
    </source>
</evidence>
<evidence type="ECO:0000313" key="1">
    <source>
        <dbReference type="EMBL" id="GBM66633.1"/>
    </source>
</evidence>
<reference evidence="1 2" key="1">
    <citation type="journal article" date="2019" name="Sci. Rep.">
        <title>Orb-weaving spider Araneus ventricosus genome elucidates the spidroin gene catalogue.</title>
        <authorList>
            <person name="Kono N."/>
            <person name="Nakamura H."/>
            <person name="Ohtoshi R."/>
            <person name="Moran D.A.P."/>
            <person name="Shinohara A."/>
            <person name="Yoshida Y."/>
            <person name="Fujiwara M."/>
            <person name="Mori M."/>
            <person name="Tomita M."/>
            <person name="Arakawa K."/>
        </authorList>
    </citation>
    <scope>NUCLEOTIDE SEQUENCE [LARGE SCALE GENOMIC DNA]</scope>
</reference>
<dbReference type="AlphaFoldDB" id="A0A4Y2HNF1"/>
<keyword evidence="2" id="KW-1185">Reference proteome</keyword>
<gene>
    <name evidence="1" type="ORF">AVEN_213101_1</name>
</gene>
<protein>
    <submittedName>
        <fullName evidence="1">Uncharacterized protein</fullName>
    </submittedName>
</protein>
<organism evidence="1 2">
    <name type="scientific">Araneus ventricosus</name>
    <name type="common">Orbweaver spider</name>
    <name type="synonym">Epeira ventricosa</name>
    <dbReference type="NCBI Taxonomy" id="182803"/>
    <lineage>
        <taxon>Eukaryota</taxon>
        <taxon>Metazoa</taxon>
        <taxon>Ecdysozoa</taxon>
        <taxon>Arthropoda</taxon>
        <taxon>Chelicerata</taxon>
        <taxon>Arachnida</taxon>
        <taxon>Araneae</taxon>
        <taxon>Araneomorphae</taxon>
        <taxon>Entelegynae</taxon>
        <taxon>Araneoidea</taxon>
        <taxon>Araneidae</taxon>
        <taxon>Araneus</taxon>
    </lineage>
</organism>
<dbReference type="EMBL" id="BGPR01182385">
    <property type="protein sequence ID" value="GBM66633.1"/>
    <property type="molecule type" value="Genomic_DNA"/>
</dbReference>
<dbReference type="Proteomes" id="UP000499080">
    <property type="component" value="Unassembled WGS sequence"/>
</dbReference>